<dbReference type="RefSeq" id="WP_311560246.1">
    <property type="nucleotide sequence ID" value="NZ_JAVREJ010000042.1"/>
</dbReference>
<reference evidence="2" key="1">
    <citation type="submission" date="2023-07" db="EMBL/GenBank/DDBJ databases">
        <title>30 novel species of actinomycetes from the DSMZ collection.</title>
        <authorList>
            <person name="Nouioui I."/>
        </authorList>
    </citation>
    <scope>NUCLEOTIDE SEQUENCE [LARGE SCALE GENOMIC DNA]</scope>
    <source>
        <strain evidence="2">DSM 45834</strain>
    </source>
</reference>
<organism evidence="1 2">
    <name type="scientific">Pseudonocardia charpentierae</name>
    <dbReference type="NCBI Taxonomy" id="3075545"/>
    <lineage>
        <taxon>Bacteria</taxon>
        <taxon>Bacillati</taxon>
        <taxon>Actinomycetota</taxon>
        <taxon>Actinomycetes</taxon>
        <taxon>Pseudonocardiales</taxon>
        <taxon>Pseudonocardiaceae</taxon>
        <taxon>Pseudonocardia</taxon>
    </lineage>
</organism>
<gene>
    <name evidence="1" type="ORF">RM445_30030</name>
</gene>
<comment type="caution">
    <text evidence="1">The sequence shown here is derived from an EMBL/GenBank/DDBJ whole genome shotgun (WGS) entry which is preliminary data.</text>
</comment>
<dbReference type="Proteomes" id="UP001183202">
    <property type="component" value="Unassembled WGS sequence"/>
</dbReference>
<keyword evidence="2" id="KW-1185">Reference proteome</keyword>
<evidence type="ECO:0000313" key="2">
    <source>
        <dbReference type="Proteomes" id="UP001183202"/>
    </source>
</evidence>
<sequence>MSDTPLTINPEDIVRELRSEPLGAALWDRAQLAVTVTVQAARIEELERLVPDGPP</sequence>
<proteinExistence type="predicted"/>
<name>A0ABU2NIE1_9PSEU</name>
<evidence type="ECO:0000313" key="1">
    <source>
        <dbReference type="EMBL" id="MDT0353736.1"/>
    </source>
</evidence>
<protein>
    <submittedName>
        <fullName evidence="1">Uncharacterized protein</fullName>
    </submittedName>
</protein>
<accession>A0ABU2NIE1</accession>
<dbReference type="EMBL" id="JAVREJ010000042">
    <property type="protein sequence ID" value="MDT0353736.1"/>
    <property type="molecule type" value="Genomic_DNA"/>
</dbReference>